<reference evidence="4 5" key="2">
    <citation type="submission" date="2015-05" db="EMBL/GenBank/DDBJ databases">
        <authorList>
            <person name="Morales-Cruz A."/>
            <person name="Amrine K.C."/>
            <person name="Cantu D."/>
        </authorList>
    </citation>
    <scope>NUCLEOTIDE SEQUENCE [LARGE SCALE GENOMIC DNA]</scope>
    <source>
        <strain evidence="4">UCRPC4</strain>
    </source>
</reference>
<dbReference type="OrthoDB" id="3365224at2759"/>
<evidence type="ECO:0000313" key="5">
    <source>
        <dbReference type="Proteomes" id="UP000053317"/>
    </source>
</evidence>
<dbReference type="Pfam" id="PF20778">
    <property type="entry name" value="SLS1_C"/>
    <property type="match status" value="1"/>
</dbReference>
<feature type="domain" description="SLS1 N-terminal" evidence="2">
    <location>
        <begin position="132"/>
        <end position="258"/>
    </location>
</feature>
<feature type="region of interest" description="Disordered" evidence="1">
    <location>
        <begin position="673"/>
        <end position="695"/>
    </location>
</feature>
<dbReference type="InterPro" id="IPR048401">
    <property type="entry name" value="SLS1_C"/>
</dbReference>
<proteinExistence type="predicted"/>
<reference evidence="4 5" key="1">
    <citation type="submission" date="2015-05" db="EMBL/GenBank/DDBJ databases">
        <title>Distinctive expansion of gene families associated with plant cell wall degradation and secondary metabolism in the genomes of grapevine trunk pathogens.</title>
        <authorList>
            <person name="Lawrence D.P."/>
            <person name="Travadon R."/>
            <person name="Rolshausen P.E."/>
            <person name="Baumgartner K."/>
        </authorList>
    </citation>
    <scope>NUCLEOTIDE SEQUENCE [LARGE SCALE GENOMIC DNA]</scope>
    <source>
        <strain evidence="4">UCRPC4</strain>
    </source>
</reference>
<keyword evidence="5" id="KW-1185">Reference proteome</keyword>
<feature type="domain" description="SLS1 C-terminal" evidence="3">
    <location>
        <begin position="474"/>
        <end position="658"/>
    </location>
</feature>
<organism evidence="4 5">
    <name type="scientific">Phaeomoniella chlamydospora</name>
    <name type="common">Phaeoacremonium chlamydosporum</name>
    <dbReference type="NCBI Taxonomy" id="158046"/>
    <lineage>
        <taxon>Eukaryota</taxon>
        <taxon>Fungi</taxon>
        <taxon>Dikarya</taxon>
        <taxon>Ascomycota</taxon>
        <taxon>Pezizomycotina</taxon>
        <taxon>Eurotiomycetes</taxon>
        <taxon>Chaetothyriomycetidae</taxon>
        <taxon>Phaeomoniellales</taxon>
        <taxon>Phaeomoniellaceae</taxon>
        <taxon>Phaeomoniella</taxon>
    </lineage>
</organism>
<dbReference type="Pfam" id="PF20776">
    <property type="entry name" value="SLS1_N"/>
    <property type="match status" value="1"/>
</dbReference>
<accession>A0A0G2H9X0</accession>
<dbReference type="InterPro" id="IPR048400">
    <property type="entry name" value="SLS1_N"/>
</dbReference>
<protein>
    <submittedName>
        <fullName evidence="4">Uncharacterized protein</fullName>
    </submittedName>
</protein>
<sequence>MLFGISESAFVCGKCAARLTTRLRPSHRAVLKDFAKPRKRYLSTPASSEQPEDQVQIKPFVAGSKNGHRKRNQFKVQKLGVSRLGKPADIIIVDDEPSPRRSHRETPTSAVEQKTASTLDVIHDLMREVDHKLTPAEVNDNIDSLKKAVAGDQTLVPLAQLDELAKVLQQGFSTMQLHFYITHALGISESKHSDNLDKADAFFKDYKHTITSKPANQLAKSGDSTRSRKERNSLLQAIKKSSKLKLASIIVDRIWGLKAIGEPAVHDVALDSKKGRLLRDVRTPEIRELFRSPGRRISVSADGKNAKLTGPNEDIEQIVTRFNEIVSQIVVQTFHVPRLPYGSEADLDANFVRHLSHKYNVVVTREQSNNWTITSYPGSSQTVDAVLRDIYTERGMVSRKEKAIIWAGDGYKNINKVDGVLSEEHGWFHQQVQGWKRLSGNAPPPAALSLEHAVDLAMLSKITSRIDALPSIADGLSCQASATFGQSLFAKTKSKVNGPDRKGNPTASALPSITHDSVAFARNYPRLLQTLAAMEFQSGSKEMELILSPMPSLAKVVNPHPPIRVTLSTSDRGSNGKPVIEKISAVLDHNHSDLLLPHAPVDIRFEVQLRYDIPRDSELFIHISALLSAADIRSSSSPRKPLLLPPIFDLPVYSSHLSSLLATETTMVPRTATEKEARSNAADSPGSDASAAVTPGSSAITLPTIPYMLSSSTLIDTNRFHYNSQTSPFSPSSSETTQQEVPLRLLYLSYSHHTFLPELGKSDDRQWRVLQLLTKSLTTREQSKATRSRKFGAFVSAAKDFAERMGQT</sequence>
<dbReference type="Proteomes" id="UP000053317">
    <property type="component" value="Unassembled WGS sequence"/>
</dbReference>
<name>A0A0G2H9X0_PHACM</name>
<evidence type="ECO:0000256" key="1">
    <source>
        <dbReference type="SAM" id="MobiDB-lite"/>
    </source>
</evidence>
<comment type="caution">
    <text evidence="4">The sequence shown here is derived from an EMBL/GenBank/DDBJ whole genome shotgun (WGS) entry which is preliminary data.</text>
</comment>
<evidence type="ECO:0000313" key="4">
    <source>
        <dbReference type="EMBL" id="KKY25350.1"/>
    </source>
</evidence>
<evidence type="ECO:0000259" key="2">
    <source>
        <dbReference type="Pfam" id="PF20776"/>
    </source>
</evidence>
<gene>
    <name evidence="4" type="ORF">UCRPC4_g01828</name>
</gene>
<dbReference type="EMBL" id="LCWF01000042">
    <property type="protein sequence ID" value="KKY25350.1"/>
    <property type="molecule type" value="Genomic_DNA"/>
</dbReference>
<feature type="compositionally biased region" description="Low complexity" evidence="1">
    <location>
        <begin position="679"/>
        <end position="692"/>
    </location>
</feature>
<evidence type="ECO:0000259" key="3">
    <source>
        <dbReference type="Pfam" id="PF20778"/>
    </source>
</evidence>
<dbReference type="AlphaFoldDB" id="A0A0G2H9X0"/>